<dbReference type="OrthoDB" id="853657at2"/>
<evidence type="ECO:0000313" key="3">
    <source>
        <dbReference type="Proteomes" id="UP000219281"/>
    </source>
</evidence>
<feature type="chain" id="PRO_5013148804" description="Lipoprotein" evidence="1">
    <location>
        <begin position="27"/>
        <end position="222"/>
    </location>
</feature>
<protein>
    <recommendedName>
        <fullName evidence="4">Lipoprotein</fullName>
    </recommendedName>
</protein>
<accession>A0A285ZR34</accession>
<organism evidence="2 3">
    <name type="scientific">Pedobacter xixiisoli</name>
    <dbReference type="NCBI Taxonomy" id="1476464"/>
    <lineage>
        <taxon>Bacteria</taxon>
        <taxon>Pseudomonadati</taxon>
        <taxon>Bacteroidota</taxon>
        <taxon>Sphingobacteriia</taxon>
        <taxon>Sphingobacteriales</taxon>
        <taxon>Sphingobacteriaceae</taxon>
        <taxon>Pedobacter</taxon>
    </lineage>
</organism>
<evidence type="ECO:0008006" key="4">
    <source>
        <dbReference type="Google" id="ProtNLM"/>
    </source>
</evidence>
<keyword evidence="3" id="KW-1185">Reference proteome</keyword>
<dbReference type="EMBL" id="OCMT01000001">
    <property type="protein sequence ID" value="SOD12136.1"/>
    <property type="molecule type" value="Genomic_DNA"/>
</dbReference>
<gene>
    <name evidence="2" type="ORF">SAMN06297358_0512</name>
</gene>
<feature type="signal peptide" evidence="1">
    <location>
        <begin position="1"/>
        <end position="26"/>
    </location>
</feature>
<evidence type="ECO:0000313" key="2">
    <source>
        <dbReference type="EMBL" id="SOD12136.1"/>
    </source>
</evidence>
<name>A0A285ZR34_9SPHI</name>
<proteinExistence type="predicted"/>
<dbReference type="RefSeq" id="WP_097128331.1">
    <property type="nucleotide sequence ID" value="NZ_OCMT01000001.1"/>
</dbReference>
<dbReference type="Proteomes" id="UP000219281">
    <property type="component" value="Unassembled WGS sequence"/>
</dbReference>
<dbReference type="AlphaFoldDB" id="A0A285ZR34"/>
<sequence>MTYQINFKNCLLLVLLSVLFSCTSNTKQETDEKVLTYEDSVPLSPPKASATEAKLTTVEQIQNAYGAITAAHESGKLDSTSFKYNCNGEKSGTVTYFSQNGDLKMIVHSYAEYDHNEMKDRYYIKDGSAFFAHRWSLSWSFDSGPEGATKDKITEERIYLADGKSIKCLEKKYEIRLHAGINPNPAEVANKELNCENVKPIDKSYRLLAKYWKAPAPNCLEK</sequence>
<keyword evidence="1" id="KW-0732">Signal</keyword>
<reference evidence="3" key="1">
    <citation type="submission" date="2017-09" db="EMBL/GenBank/DDBJ databases">
        <authorList>
            <person name="Varghese N."/>
            <person name="Submissions S."/>
        </authorList>
    </citation>
    <scope>NUCLEOTIDE SEQUENCE [LARGE SCALE GENOMIC DNA]</scope>
    <source>
        <strain evidence="3">CGMCC 1.12803</strain>
    </source>
</reference>
<evidence type="ECO:0000256" key="1">
    <source>
        <dbReference type="SAM" id="SignalP"/>
    </source>
</evidence>